<organism evidence="2 3">
    <name type="scientific">Thauera mechernichensis</name>
    <dbReference type="NCBI Taxonomy" id="82788"/>
    <lineage>
        <taxon>Bacteria</taxon>
        <taxon>Pseudomonadati</taxon>
        <taxon>Pseudomonadota</taxon>
        <taxon>Betaproteobacteria</taxon>
        <taxon>Rhodocyclales</taxon>
        <taxon>Zoogloeaceae</taxon>
        <taxon>Thauera</taxon>
    </lineage>
</organism>
<dbReference type="Proteomes" id="UP001597158">
    <property type="component" value="Unassembled WGS sequence"/>
</dbReference>
<sequence>MSIDLTEHSLQELEAMLVEVCNEISVREERARCDEAVVEVVPEPVVPPEPTQGGEELASPAQPASVAEEVTIRYVHPASRSLCWSGEGAAPEWVTAYLAHGGSWSAMENAAEQLLRSRPRRKF</sequence>
<dbReference type="SUPFAM" id="SSF81273">
    <property type="entry name" value="H-NS histone-like proteins"/>
    <property type="match status" value="1"/>
</dbReference>
<feature type="region of interest" description="Disordered" evidence="1">
    <location>
        <begin position="44"/>
        <end position="63"/>
    </location>
</feature>
<evidence type="ECO:0000313" key="2">
    <source>
        <dbReference type="EMBL" id="MFD1264013.1"/>
    </source>
</evidence>
<evidence type="ECO:0000256" key="1">
    <source>
        <dbReference type="SAM" id="MobiDB-lite"/>
    </source>
</evidence>
<keyword evidence="3" id="KW-1185">Reference proteome</keyword>
<protein>
    <submittedName>
        <fullName evidence="2">H-NS family nucleoid-associated regulatory protein</fullName>
    </submittedName>
</protein>
<accession>A0ABW3WFK0</accession>
<dbReference type="EMBL" id="JBHTMC010000021">
    <property type="protein sequence ID" value="MFD1264013.1"/>
    <property type="molecule type" value="Genomic_DNA"/>
</dbReference>
<dbReference type="RefSeq" id="WP_277835572.1">
    <property type="nucleotide sequence ID" value="NZ_JARQZE010000029.1"/>
</dbReference>
<proteinExistence type="predicted"/>
<name>A0ABW3WFK0_9RHOO</name>
<comment type="caution">
    <text evidence="2">The sequence shown here is derived from an EMBL/GenBank/DDBJ whole genome shotgun (WGS) entry which is preliminary data.</text>
</comment>
<gene>
    <name evidence="2" type="ORF">ACFQ4M_10500</name>
</gene>
<reference evidence="3" key="1">
    <citation type="journal article" date="2019" name="Int. J. Syst. Evol. Microbiol.">
        <title>The Global Catalogue of Microorganisms (GCM) 10K type strain sequencing project: providing services to taxonomists for standard genome sequencing and annotation.</title>
        <authorList>
            <consortium name="The Broad Institute Genomics Platform"/>
            <consortium name="The Broad Institute Genome Sequencing Center for Infectious Disease"/>
            <person name="Wu L."/>
            <person name="Ma J."/>
        </authorList>
    </citation>
    <scope>NUCLEOTIDE SEQUENCE [LARGE SCALE GENOMIC DNA]</scope>
    <source>
        <strain evidence="3">CCUG 48884</strain>
    </source>
</reference>
<evidence type="ECO:0000313" key="3">
    <source>
        <dbReference type="Proteomes" id="UP001597158"/>
    </source>
</evidence>